<dbReference type="Proteomes" id="UP000294664">
    <property type="component" value="Unassembled WGS sequence"/>
</dbReference>
<sequence>MTEPAAIDDTTEGAAGAATRRLTDLACGFCGLGCDDLEVAVTGRAVRPRTACPEAAVLLRRGPGPPPGPRVEGREVPLAQAVSAAARHLAASRAAVFSGLGTDVDGLRGLADLAVRFGASLDHAGSEGLFRNLDTLQRTGWIAATLAELRTRCDVLVVIGADPRRAYGRFFERAVPPEALFTDDRTMVFLGSGPEAATRDQLAGHRLIEVPVVPGFLGEALAGLEAFLRGRGAAEFAGALDGALGADLAELAELLRAARYAVFVWDAADLPAPQAEEVVHRAAAIVAQLNRAGRAAVFPLGGRDNVVGANQVMLWRFGHPLRTLVDGRASRHAPDLYATAVALRDADLLLHADSFRPRPPPAFSAGPVIALAHPATEFAREPEVFIPVGTPGVDHAGTVFRMDGIVCLPLEKLRDAGLPRLADVAAAIRAEDGA</sequence>
<dbReference type="OrthoDB" id="7914675at2"/>
<gene>
    <name evidence="1" type="ORF">EDC64_12071</name>
</gene>
<dbReference type="AlphaFoldDB" id="A0A4R3LL31"/>
<keyword evidence="2" id="KW-1185">Reference proteome</keyword>
<proteinExistence type="predicted"/>
<dbReference type="EMBL" id="SMAI01000020">
    <property type="protein sequence ID" value="TCT00983.1"/>
    <property type="molecule type" value="Genomic_DNA"/>
</dbReference>
<evidence type="ECO:0000313" key="1">
    <source>
        <dbReference type="EMBL" id="TCT00983.1"/>
    </source>
</evidence>
<dbReference type="SUPFAM" id="SSF53706">
    <property type="entry name" value="Formate dehydrogenase/DMSO reductase, domains 1-3"/>
    <property type="match status" value="1"/>
</dbReference>
<reference evidence="1 2" key="1">
    <citation type="submission" date="2019-03" db="EMBL/GenBank/DDBJ databases">
        <title>Genomic Encyclopedia of Type Strains, Phase IV (KMG-IV): sequencing the most valuable type-strain genomes for metagenomic binning, comparative biology and taxonomic classification.</title>
        <authorList>
            <person name="Goeker M."/>
        </authorList>
    </citation>
    <scope>NUCLEOTIDE SEQUENCE [LARGE SCALE GENOMIC DNA]</scope>
    <source>
        <strain evidence="1 2">DSM 9035</strain>
    </source>
</reference>
<name>A0A4R3LL31_9HYPH</name>
<accession>A0A4R3LL31</accession>
<comment type="caution">
    <text evidence="1">The sequence shown here is derived from an EMBL/GenBank/DDBJ whole genome shotgun (WGS) entry which is preliminary data.</text>
</comment>
<protein>
    <submittedName>
        <fullName evidence="1">Formylmethanofuran dehydrogenase subunit B</fullName>
    </submittedName>
</protein>
<evidence type="ECO:0000313" key="2">
    <source>
        <dbReference type="Proteomes" id="UP000294664"/>
    </source>
</evidence>
<organism evidence="1 2">
    <name type="scientific">Aquabacter spiritensis</name>
    <dbReference type="NCBI Taxonomy" id="933073"/>
    <lineage>
        <taxon>Bacteria</taxon>
        <taxon>Pseudomonadati</taxon>
        <taxon>Pseudomonadota</taxon>
        <taxon>Alphaproteobacteria</taxon>
        <taxon>Hyphomicrobiales</taxon>
        <taxon>Xanthobacteraceae</taxon>
        <taxon>Aquabacter</taxon>
    </lineage>
</organism>
<dbReference type="RefSeq" id="WP_132035804.1">
    <property type="nucleotide sequence ID" value="NZ_SMAI01000020.1"/>
</dbReference>